<comment type="caution">
    <text evidence="1">The sequence shown here is derived from an EMBL/GenBank/DDBJ whole genome shotgun (WGS) entry which is preliminary data.</text>
</comment>
<dbReference type="RefSeq" id="WP_237254606.1">
    <property type="nucleotide sequence ID" value="NZ_JAKJXH010000036.1"/>
</dbReference>
<name>A0ABS9IC52_9PSED</name>
<protein>
    <submittedName>
        <fullName evidence="1">Uncharacterized protein</fullName>
    </submittedName>
</protein>
<organism evidence="1 2">
    <name type="scientific">Pseudomonas petrae</name>
    <dbReference type="NCBI Taxonomy" id="2912190"/>
    <lineage>
        <taxon>Bacteria</taxon>
        <taxon>Pseudomonadati</taxon>
        <taxon>Pseudomonadota</taxon>
        <taxon>Gammaproteobacteria</taxon>
        <taxon>Pseudomonadales</taxon>
        <taxon>Pseudomonadaceae</taxon>
        <taxon>Pseudomonas</taxon>
    </lineage>
</organism>
<proteinExistence type="predicted"/>
<gene>
    <name evidence="1" type="ORF">L4G47_24185</name>
</gene>
<dbReference type="Proteomes" id="UP001162905">
    <property type="component" value="Unassembled WGS sequence"/>
</dbReference>
<accession>A0ABS9IC52</accession>
<sequence>MHTYKLKHDRDFGSDLPKTYESGRKIDEGDVIELENGMWHGVIEARRTPQGTLLVLAESGQNAHQAELLLRQQLSE</sequence>
<keyword evidence="2" id="KW-1185">Reference proteome</keyword>
<evidence type="ECO:0000313" key="1">
    <source>
        <dbReference type="EMBL" id="MCF7545300.1"/>
    </source>
</evidence>
<evidence type="ECO:0000313" key="2">
    <source>
        <dbReference type="Proteomes" id="UP001162905"/>
    </source>
</evidence>
<dbReference type="EMBL" id="JAKJXH010000036">
    <property type="protein sequence ID" value="MCF7545300.1"/>
    <property type="molecule type" value="Genomic_DNA"/>
</dbReference>
<reference evidence="1" key="1">
    <citation type="submission" date="2022-01" db="EMBL/GenBank/DDBJ databases">
        <title>Pseudomonas sp. nov. isolated from Antarctic regolith.</title>
        <authorList>
            <person name="Novakova D."/>
            <person name="Sedlar K."/>
        </authorList>
    </citation>
    <scope>NUCLEOTIDE SEQUENCE</scope>
    <source>
        <strain evidence="1">P2647</strain>
    </source>
</reference>